<feature type="region of interest" description="Disordered" evidence="1">
    <location>
        <begin position="246"/>
        <end position="265"/>
    </location>
</feature>
<evidence type="ECO:0000256" key="1">
    <source>
        <dbReference type="SAM" id="MobiDB-lite"/>
    </source>
</evidence>
<feature type="region of interest" description="Disordered" evidence="1">
    <location>
        <begin position="1042"/>
        <end position="1067"/>
    </location>
</feature>
<organism evidence="2 3">
    <name type="scientific">Bos indicus</name>
    <name type="common">Zebu</name>
    <dbReference type="NCBI Taxonomy" id="9915"/>
    <lineage>
        <taxon>Eukaryota</taxon>
        <taxon>Metazoa</taxon>
        <taxon>Chordata</taxon>
        <taxon>Craniata</taxon>
        <taxon>Vertebrata</taxon>
        <taxon>Euteleostomi</taxon>
        <taxon>Mammalia</taxon>
        <taxon>Eutheria</taxon>
        <taxon>Laurasiatheria</taxon>
        <taxon>Artiodactyla</taxon>
        <taxon>Ruminantia</taxon>
        <taxon>Pecora</taxon>
        <taxon>Bovidae</taxon>
        <taxon>Bovinae</taxon>
        <taxon>Bos</taxon>
    </lineage>
</organism>
<feature type="region of interest" description="Disordered" evidence="1">
    <location>
        <begin position="629"/>
        <end position="668"/>
    </location>
</feature>
<protein>
    <submittedName>
        <fullName evidence="3">Nuclear pore-associated protein 1</fullName>
    </submittedName>
</protein>
<feature type="region of interest" description="Disordered" evidence="1">
    <location>
        <begin position="280"/>
        <end position="330"/>
    </location>
</feature>
<feature type="compositionally biased region" description="Polar residues" evidence="1">
    <location>
        <begin position="632"/>
        <end position="643"/>
    </location>
</feature>
<dbReference type="Pfam" id="PF15229">
    <property type="entry name" value="POM121"/>
    <property type="match status" value="1"/>
</dbReference>
<accession>A0ABM4SR41</accession>
<evidence type="ECO:0000313" key="3">
    <source>
        <dbReference type="RefSeq" id="XP_070650265.1"/>
    </source>
</evidence>
<dbReference type="GeneID" id="139184403"/>
<dbReference type="RefSeq" id="XP_070650265.1">
    <property type="nucleotide sequence ID" value="XM_070794164.1"/>
</dbReference>
<dbReference type="Proteomes" id="UP001652663">
    <property type="component" value="Chromosome 8"/>
</dbReference>
<feature type="compositionally biased region" description="Basic and acidic residues" evidence="1">
    <location>
        <begin position="280"/>
        <end position="292"/>
    </location>
</feature>
<reference evidence="3" key="1">
    <citation type="submission" date="2025-08" db="UniProtKB">
        <authorList>
            <consortium name="RefSeq"/>
        </authorList>
    </citation>
    <scope>IDENTIFICATION</scope>
    <source>
        <tissue evidence="3">Blood</tissue>
    </source>
</reference>
<gene>
    <name evidence="3" type="primary">NPAP1</name>
</gene>
<feature type="region of interest" description="Disordered" evidence="1">
    <location>
        <begin position="156"/>
        <end position="225"/>
    </location>
</feature>
<evidence type="ECO:0000313" key="2">
    <source>
        <dbReference type="Proteomes" id="UP001652663"/>
    </source>
</evidence>
<proteinExistence type="predicted"/>
<sequence>MGNLLCKFVSALRRRNPLGRRSLVLPSRDAITSGRGHPAAPAPALHPGHRLLNQDRLPLSSSFYIAPKRQYPIQQAGYSPVGVLPVTNLRNSPKKQPVLSTRNSMMFGPSRTVRIPPPGRKITLLRSLTELPARVVKVGNPVPTRHLPLCCTKESEAMVQEEPRESITKEEGHTEAEGENNGKISLYCDRDITMTPRPQEPSGVLTSLQCSPEPPNLPPVHPESNFNEKAQVSWQNSSSESLAICLDDTAGDGQPPSQPGPLARVLSASSPCCNLLPERPIEEVLGEDHRPSSPESLMSGKALQREQPSDTPRSSSSALGSARSRHPLKRKRPLPVFLPLPPLLPPLPPPLPLPWGRSDLPLPPKLPGMTLAKTWGTLKQRMERQRNKILKDVRKAMRRCSAPPPAPGTTGSLAPVSHILEVPPTTTHLAELSSRFPSLAGLPPYTDQEARYTAPASSHSAIPADYLFPPVWNPIVGITLKEDEGTRCSVKATPPFTSDLSTPLSTPTLSFQPPSYKNESPTPMCVDSPPPLNLLTPLPDPPVPPPVLTEQPITSTAIPSTTTVMASTSVPSPSDSGITDMDTTPPSQAVIFQSPPGIGVEQTHTAERPGTTIQFVPMVSRQASIFNYPFDSRNNPQPTFATTDKQKRASVLPSPPSGAPAADFPRPPFGTPAAIFPGPPPRTSAAVFPGPPPGNQAAVFPGPPARTSAAVFPGPPPGNQAAVFPGPPPRTPAAVFPGPPPGNQAAVFPGPPPRTPAAVFPGPPPGNQAAVFPGPPPRTPAAVFPGPPPGNQAAVFPGPPPRTPAAVFPGPPPGNQAAVFPGPPARTSAAVFPGPPPGNQAAVFPGPPPRTSAAVFPGPPPGNQAAVFPGPPPRTPAAVFPGPPPGNQAAVFPGPPPRTSAAVFPGPPPGNQAAVFPGPPPRTPAAVFPGLQPGDQAVVFPWPPPRTLAAIFPGPPPGNQAAFFPGLRPGDQAAVFPWPPPRTLAAIFPRPPPGNQAAVFPGLRPGDQAVVFPWPPPRTLAAIFPGPPPGNQAAFFPGLKPELTIQPTSGANNRKKPNKSIPLGNPLALEQDRKLTSSAVQPPRGSKMDSGLPDPLSAITTINMQPAFVYNSGIFPRDVFATTGFGVDTTVPSTGDSSLLSASTISGPLLMGPAASMAGGSFGVGMNALGLTYSEASGPPNFWTELCGAPSTTCVPTVGQITWGSSHCSMAAAV</sequence>
<name>A0ABM4SR41_BOSIN</name>
<feature type="compositionally biased region" description="Low complexity" evidence="1">
    <location>
        <begin position="313"/>
        <end position="322"/>
    </location>
</feature>
<feature type="compositionally biased region" description="Basic and acidic residues" evidence="1">
    <location>
        <begin position="156"/>
        <end position="176"/>
    </location>
</feature>
<feature type="compositionally biased region" description="Pro residues" evidence="1">
    <location>
        <begin position="212"/>
        <end position="221"/>
    </location>
</feature>
<keyword evidence="2" id="KW-1185">Reference proteome</keyword>
<feature type="region of interest" description="Disordered" evidence="1">
    <location>
        <begin position="92"/>
        <end position="115"/>
    </location>
</feature>